<comment type="caution">
    <text evidence="1">The sequence shown here is derived from an EMBL/GenBank/DDBJ whole genome shotgun (WGS) entry which is preliminary data.</text>
</comment>
<name>A0A6V7U1Q4_MELEN</name>
<evidence type="ECO:0000313" key="2">
    <source>
        <dbReference type="Proteomes" id="UP000580250"/>
    </source>
</evidence>
<sequence>MLHTFNSVENFDIKAVFASPTSPTFTVQLNWSIGLVARQRNQLNSTCLLCCCSSTLLMAERPTVWSYPPRLFLNRQDWNARLEEMEDPFGKTVWRRFRQLDPVTVGYIKGVPVVDTSTVWRCKFRLCEARAKTTEETCGEQFISGELLGSVAVHSMHHVQRTTSNESGFFAGVEGV</sequence>
<proteinExistence type="predicted"/>
<accession>A0A6V7U1Q4</accession>
<protein>
    <submittedName>
        <fullName evidence="1">Uncharacterized protein</fullName>
    </submittedName>
</protein>
<dbReference type="EMBL" id="CAJEWN010000030">
    <property type="protein sequence ID" value="CAD2142604.1"/>
    <property type="molecule type" value="Genomic_DNA"/>
</dbReference>
<evidence type="ECO:0000313" key="1">
    <source>
        <dbReference type="EMBL" id="CAD2142604.1"/>
    </source>
</evidence>
<reference evidence="1 2" key="1">
    <citation type="submission" date="2020-08" db="EMBL/GenBank/DDBJ databases">
        <authorList>
            <person name="Koutsovoulos G."/>
            <person name="Danchin GJ E."/>
        </authorList>
    </citation>
    <scope>NUCLEOTIDE SEQUENCE [LARGE SCALE GENOMIC DNA]</scope>
</reference>
<dbReference type="AlphaFoldDB" id="A0A6V7U1Q4"/>
<dbReference type="Proteomes" id="UP000580250">
    <property type="component" value="Unassembled WGS sequence"/>
</dbReference>
<organism evidence="1 2">
    <name type="scientific">Meloidogyne enterolobii</name>
    <name type="common">Root-knot nematode worm</name>
    <name type="synonym">Meloidogyne mayaguensis</name>
    <dbReference type="NCBI Taxonomy" id="390850"/>
    <lineage>
        <taxon>Eukaryota</taxon>
        <taxon>Metazoa</taxon>
        <taxon>Ecdysozoa</taxon>
        <taxon>Nematoda</taxon>
        <taxon>Chromadorea</taxon>
        <taxon>Rhabditida</taxon>
        <taxon>Tylenchina</taxon>
        <taxon>Tylenchomorpha</taxon>
        <taxon>Tylenchoidea</taxon>
        <taxon>Meloidogynidae</taxon>
        <taxon>Meloidogyninae</taxon>
        <taxon>Meloidogyne</taxon>
    </lineage>
</organism>
<gene>
    <name evidence="1" type="ORF">MENT_LOCUS7289</name>
</gene>